<accession>A0A1F5YDV4</accession>
<keyword evidence="1" id="KW-1133">Transmembrane helix</keyword>
<gene>
    <name evidence="2" type="ORF">A2Z86_04620</name>
</gene>
<evidence type="ECO:0000313" key="3">
    <source>
        <dbReference type="Proteomes" id="UP000176992"/>
    </source>
</evidence>
<name>A0A1F5YDV4_9BACT</name>
<keyword evidence="1" id="KW-0472">Membrane</keyword>
<keyword evidence="1" id="KW-0812">Transmembrane</keyword>
<comment type="caution">
    <text evidence="2">The sequence shown here is derived from an EMBL/GenBank/DDBJ whole genome shotgun (WGS) entry which is preliminary data.</text>
</comment>
<proteinExistence type="predicted"/>
<reference evidence="2 3" key="1">
    <citation type="journal article" date="2016" name="Nat. Commun.">
        <title>Thousands of microbial genomes shed light on interconnected biogeochemical processes in an aquifer system.</title>
        <authorList>
            <person name="Anantharaman K."/>
            <person name="Brown C.T."/>
            <person name="Hug L.A."/>
            <person name="Sharon I."/>
            <person name="Castelle C.J."/>
            <person name="Probst A.J."/>
            <person name="Thomas B.C."/>
            <person name="Singh A."/>
            <person name="Wilkins M.J."/>
            <person name="Karaoz U."/>
            <person name="Brodie E.L."/>
            <person name="Williams K.H."/>
            <person name="Hubbard S.S."/>
            <person name="Banfield J.F."/>
        </authorList>
    </citation>
    <scope>NUCLEOTIDE SEQUENCE [LARGE SCALE GENOMIC DNA]</scope>
</reference>
<organism evidence="2 3">
    <name type="scientific">Candidatus Glassbacteria bacterium GWA2_58_10</name>
    <dbReference type="NCBI Taxonomy" id="1817865"/>
    <lineage>
        <taxon>Bacteria</taxon>
        <taxon>Candidatus Glassiibacteriota</taxon>
    </lineage>
</organism>
<dbReference type="EMBL" id="MFIV01000120">
    <property type="protein sequence ID" value="OGF98358.1"/>
    <property type="molecule type" value="Genomic_DNA"/>
</dbReference>
<dbReference type="Proteomes" id="UP000176992">
    <property type="component" value="Unassembled WGS sequence"/>
</dbReference>
<evidence type="ECO:0000256" key="1">
    <source>
        <dbReference type="SAM" id="Phobius"/>
    </source>
</evidence>
<feature type="transmembrane region" description="Helical" evidence="1">
    <location>
        <begin position="6"/>
        <end position="25"/>
    </location>
</feature>
<sequence>MDTLGILGFVFGIFGLIAFGQVSALKKQVYLLRLDLKNSLAPAGESSCGCGDDCGCESH</sequence>
<protein>
    <submittedName>
        <fullName evidence="2">Uncharacterized protein</fullName>
    </submittedName>
</protein>
<evidence type="ECO:0000313" key="2">
    <source>
        <dbReference type="EMBL" id="OGF98358.1"/>
    </source>
</evidence>
<dbReference type="AlphaFoldDB" id="A0A1F5YDV4"/>